<dbReference type="PROSITE" id="PS50977">
    <property type="entry name" value="HTH_TETR_2"/>
    <property type="match status" value="1"/>
</dbReference>
<evidence type="ECO:0000313" key="6">
    <source>
        <dbReference type="EMBL" id="MXG88301.1"/>
    </source>
</evidence>
<comment type="caution">
    <text evidence="6">The sequence shown here is derived from an EMBL/GenBank/DDBJ whole genome shotgun (WGS) entry which is preliminary data.</text>
</comment>
<dbReference type="InterPro" id="IPR001647">
    <property type="entry name" value="HTH_TetR"/>
</dbReference>
<dbReference type="Gene3D" id="1.10.357.10">
    <property type="entry name" value="Tetracycline Repressor, domain 2"/>
    <property type="match status" value="1"/>
</dbReference>
<name>A0A6L7EXB1_9ACTN</name>
<dbReference type="PANTHER" id="PTHR30055">
    <property type="entry name" value="HTH-TYPE TRANSCRIPTIONAL REGULATOR RUTR"/>
    <property type="match status" value="1"/>
</dbReference>
<dbReference type="InterPro" id="IPR036271">
    <property type="entry name" value="Tet_transcr_reg_TetR-rel_C_sf"/>
</dbReference>
<dbReference type="GO" id="GO:0000976">
    <property type="term" value="F:transcription cis-regulatory region binding"/>
    <property type="evidence" value="ECO:0007669"/>
    <property type="project" value="TreeGrafter"/>
</dbReference>
<organism evidence="6 7">
    <name type="scientific">Nocardioides flavescens</name>
    <dbReference type="NCBI Taxonomy" id="2691959"/>
    <lineage>
        <taxon>Bacteria</taxon>
        <taxon>Bacillati</taxon>
        <taxon>Actinomycetota</taxon>
        <taxon>Actinomycetes</taxon>
        <taxon>Propionibacteriales</taxon>
        <taxon>Nocardioidaceae</taxon>
        <taxon>Nocardioides</taxon>
    </lineage>
</organism>
<feature type="domain" description="HTH tetR-type" evidence="5">
    <location>
        <begin position="1"/>
        <end position="37"/>
    </location>
</feature>
<gene>
    <name evidence="6" type="ORF">GRQ65_01900</name>
</gene>
<dbReference type="InterPro" id="IPR050109">
    <property type="entry name" value="HTH-type_TetR-like_transc_reg"/>
</dbReference>
<dbReference type="EMBL" id="WUEK01000001">
    <property type="protein sequence ID" value="MXG88301.1"/>
    <property type="molecule type" value="Genomic_DNA"/>
</dbReference>
<evidence type="ECO:0000256" key="2">
    <source>
        <dbReference type="ARBA" id="ARBA00023125"/>
    </source>
</evidence>
<keyword evidence="2 4" id="KW-0238">DNA-binding</keyword>
<dbReference type="GO" id="GO:0003700">
    <property type="term" value="F:DNA-binding transcription factor activity"/>
    <property type="evidence" value="ECO:0007669"/>
    <property type="project" value="TreeGrafter"/>
</dbReference>
<dbReference type="AlphaFoldDB" id="A0A6L7EXB1"/>
<keyword evidence="1" id="KW-0805">Transcription regulation</keyword>
<evidence type="ECO:0000259" key="5">
    <source>
        <dbReference type="PROSITE" id="PS50977"/>
    </source>
</evidence>
<protein>
    <submittedName>
        <fullName evidence="6">TetR family transcriptional regulator</fullName>
    </submittedName>
</protein>
<reference evidence="6 7" key="1">
    <citation type="submission" date="2019-12" db="EMBL/GenBank/DDBJ databases">
        <authorList>
            <person name="Kun Z."/>
        </authorList>
    </citation>
    <scope>NUCLEOTIDE SEQUENCE [LARGE SCALE GENOMIC DNA]</scope>
    <source>
        <strain evidence="6 7">YIM 123512</strain>
    </source>
</reference>
<comment type="caution">
    <text evidence="4">Lacks conserved residue(s) required for the propagation of feature annotation.</text>
</comment>
<evidence type="ECO:0000313" key="7">
    <source>
        <dbReference type="Proteomes" id="UP000473325"/>
    </source>
</evidence>
<dbReference type="SUPFAM" id="SSF46689">
    <property type="entry name" value="Homeodomain-like"/>
    <property type="match status" value="1"/>
</dbReference>
<evidence type="ECO:0000256" key="4">
    <source>
        <dbReference type="PROSITE-ProRule" id="PRU00335"/>
    </source>
</evidence>
<evidence type="ECO:0000256" key="1">
    <source>
        <dbReference type="ARBA" id="ARBA00023015"/>
    </source>
</evidence>
<dbReference type="SUPFAM" id="SSF48498">
    <property type="entry name" value="Tetracyclin repressor-like, C-terminal domain"/>
    <property type="match status" value="1"/>
</dbReference>
<evidence type="ECO:0000256" key="3">
    <source>
        <dbReference type="ARBA" id="ARBA00023163"/>
    </source>
</evidence>
<keyword evidence="3" id="KW-0804">Transcription</keyword>
<dbReference type="Pfam" id="PF00440">
    <property type="entry name" value="TetR_N"/>
    <property type="match status" value="1"/>
</dbReference>
<dbReference type="Proteomes" id="UP000473325">
    <property type="component" value="Unassembled WGS sequence"/>
</dbReference>
<dbReference type="InterPro" id="IPR009057">
    <property type="entry name" value="Homeodomain-like_sf"/>
</dbReference>
<sequence length="155" mass="16313">MATIAADAGVGVGTVYRHFATREELLDALTRDSFELMLGHLERAAAEHERATEALRAFLTAVVDDRDEMLLPSTGGPAVTGAETRAVQSRLHGAIRAVLARGATDGSVRRVVDVPDIAWLGATLAQPGRPGPAWAAVCARLLDTYLAGLGVAEEN</sequence>
<dbReference type="PANTHER" id="PTHR30055:SF238">
    <property type="entry name" value="MYCOFACTOCIN BIOSYNTHESIS TRANSCRIPTIONAL REGULATOR MFTR-RELATED"/>
    <property type="match status" value="1"/>
</dbReference>
<accession>A0A6L7EXB1</accession>
<proteinExistence type="predicted"/>
<keyword evidence="7" id="KW-1185">Reference proteome</keyword>